<evidence type="ECO:0000256" key="1">
    <source>
        <dbReference type="ARBA" id="ARBA00001933"/>
    </source>
</evidence>
<proteinExistence type="inferred from homology"/>
<evidence type="ECO:0000259" key="4">
    <source>
        <dbReference type="Pfam" id="PF00291"/>
    </source>
</evidence>
<evidence type="ECO:0000256" key="3">
    <source>
        <dbReference type="ARBA" id="ARBA00022898"/>
    </source>
</evidence>
<evidence type="ECO:0000256" key="2">
    <source>
        <dbReference type="ARBA" id="ARBA00008639"/>
    </source>
</evidence>
<organism evidence="5 6">
    <name type="scientific">Catenovulum adriaticum</name>
    <dbReference type="NCBI Taxonomy" id="2984846"/>
    <lineage>
        <taxon>Bacteria</taxon>
        <taxon>Pseudomonadati</taxon>
        <taxon>Pseudomonadota</taxon>
        <taxon>Gammaproteobacteria</taxon>
        <taxon>Alteromonadales</taxon>
        <taxon>Alteromonadaceae</taxon>
        <taxon>Catenovulum</taxon>
    </lineage>
</organism>
<dbReference type="InterPro" id="IPR036052">
    <property type="entry name" value="TrpB-like_PALP_sf"/>
</dbReference>
<protein>
    <submittedName>
        <fullName evidence="5">Pyridoxal-phosphate dependent enzyme</fullName>
    </submittedName>
</protein>
<gene>
    <name evidence="5" type="ORF">OLW01_13040</name>
</gene>
<dbReference type="PANTHER" id="PTHR43780:SF2">
    <property type="entry name" value="1-AMINOCYCLOPROPANE-1-CARBOXYLATE DEAMINASE-RELATED"/>
    <property type="match status" value="1"/>
</dbReference>
<dbReference type="PIRSF" id="PIRSF006278">
    <property type="entry name" value="ACCD_DCysDesulf"/>
    <property type="match status" value="1"/>
</dbReference>
<sequence>MPSPLQPLSIKHLTDQNIQLSIKRDDLIHPNLSGNKWRKLKDYFKSDSDQPIVSFGGAYSNHLHALAYACHYFKRPAHAIVRADGIDPNNETLKDCQALGMTIECVDRQTYRQKNNPTYLNELQAKHPNACIIAEGGFGASGMKGVAELIGELNCDFSHIICPVGSATSFTGIISQLKSRQQAIGVAALANAEYLAADIQLGLAQLNSSHDNWRLCCDQHLGGFGKITQSLLDFIEDFYQGYQILLDPIYTGKMMLALFNAIRAGQFKDGDHIIAVHTGGLQGWRGFAQRGLVRQDYLAKLGVN</sequence>
<dbReference type="Pfam" id="PF00291">
    <property type="entry name" value="PALP"/>
    <property type="match status" value="1"/>
</dbReference>
<dbReference type="Gene3D" id="3.40.50.1100">
    <property type="match status" value="2"/>
</dbReference>
<reference evidence="5" key="1">
    <citation type="submission" date="2022-10" db="EMBL/GenBank/DDBJ databases">
        <title>Catenovulum adriacola sp. nov. isolated in the Harbour of Susak.</title>
        <authorList>
            <person name="Schoch T."/>
            <person name="Reich S.J."/>
            <person name="Stoeferle S."/>
            <person name="Flaiz M."/>
            <person name="Kazda M."/>
            <person name="Riedel C.U."/>
            <person name="Duerre P."/>
        </authorList>
    </citation>
    <scope>NUCLEOTIDE SEQUENCE</scope>
    <source>
        <strain evidence="5">TS8</strain>
    </source>
</reference>
<dbReference type="SUPFAM" id="SSF53686">
    <property type="entry name" value="Tryptophan synthase beta subunit-like PLP-dependent enzymes"/>
    <property type="match status" value="1"/>
</dbReference>
<dbReference type="InterPro" id="IPR001926">
    <property type="entry name" value="TrpB-like_PALP"/>
</dbReference>
<feature type="domain" description="Tryptophan synthase beta chain-like PALP" evidence="4">
    <location>
        <begin position="4"/>
        <end position="279"/>
    </location>
</feature>
<keyword evidence="3" id="KW-0663">Pyridoxal phosphate</keyword>
<evidence type="ECO:0000313" key="5">
    <source>
        <dbReference type="EMBL" id="WAJ70051.1"/>
    </source>
</evidence>
<evidence type="ECO:0000313" key="6">
    <source>
        <dbReference type="Proteomes" id="UP001163726"/>
    </source>
</evidence>
<dbReference type="PANTHER" id="PTHR43780">
    <property type="entry name" value="1-AMINOCYCLOPROPANE-1-CARBOXYLATE DEAMINASE-RELATED"/>
    <property type="match status" value="1"/>
</dbReference>
<dbReference type="Proteomes" id="UP001163726">
    <property type="component" value="Chromosome"/>
</dbReference>
<comment type="similarity">
    <text evidence="2">Belongs to the ACC deaminase/D-cysteine desulfhydrase family.</text>
</comment>
<dbReference type="InterPro" id="IPR027278">
    <property type="entry name" value="ACCD_DCysDesulf"/>
</dbReference>
<dbReference type="RefSeq" id="WP_268074350.1">
    <property type="nucleotide sequence ID" value="NZ_CP109965.1"/>
</dbReference>
<comment type="cofactor">
    <cofactor evidence="1">
        <name>pyridoxal 5'-phosphate</name>
        <dbReference type="ChEBI" id="CHEBI:597326"/>
    </cofactor>
</comment>
<name>A0ABY7AN19_9ALTE</name>
<accession>A0ABY7AN19</accession>
<dbReference type="EMBL" id="CP109965">
    <property type="protein sequence ID" value="WAJ70051.1"/>
    <property type="molecule type" value="Genomic_DNA"/>
</dbReference>
<keyword evidence="6" id="KW-1185">Reference proteome</keyword>